<dbReference type="Gene3D" id="1.10.287.1150">
    <property type="entry name" value="TPP helical domain"/>
    <property type="match status" value="1"/>
</dbReference>
<dbReference type="PANTHER" id="PTHR23152">
    <property type="entry name" value="2-OXOGLUTARATE DEHYDROGENASE"/>
    <property type="match status" value="1"/>
</dbReference>
<evidence type="ECO:0000256" key="1">
    <source>
        <dbReference type="ARBA" id="ARBA00001964"/>
    </source>
</evidence>
<dbReference type="PIRSF" id="PIRSF000157">
    <property type="entry name" value="Oxoglu_dh_E1"/>
    <property type="match status" value="1"/>
</dbReference>
<dbReference type="GO" id="GO:0005829">
    <property type="term" value="C:cytosol"/>
    <property type="evidence" value="ECO:0007669"/>
    <property type="project" value="TreeGrafter"/>
</dbReference>
<dbReference type="InterPro" id="IPR011603">
    <property type="entry name" value="2oxoglutarate_DH_E1"/>
</dbReference>
<evidence type="ECO:0000256" key="3">
    <source>
        <dbReference type="ARBA" id="ARBA00023052"/>
    </source>
</evidence>
<dbReference type="NCBIfam" id="NF006914">
    <property type="entry name" value="PRK09404.1"/>
    <property type="match status" value="1"/>
</dbReference>
<dbReference type="InterPro" id="IPR042179">
    <property type="entry name" value="KGD_C_sf"/>
</dbReference>
<gene>
    <name evidence="5" type="ORF">METZ01_LOCUS82522</name>
</gene>
<dbReference type="GO" id="GO:0045252">
    <property type="term" value="C:oxoglutarate dehydrogenase complex"/>
    <property type="evidence" value="ECO:0007669"/>
    <property type="project" value="TreeGrafter"/>
</dbReference>
<dbReference type="GO" id="GO:0006099">
    <property type="term" value="P:tricarboxylic acid cycle"/>
    <property type="evidence" value="ECO:0007669"/>
    <property type="project" value="TreeGrafter"/>
</dbReference>
<dbReference type="InterPro" id="IPR001017">
    <property type="entry name" value="DH_E1"/>
</dbReference>
<keyword evidence="3" id="KW-0786">Thiamine pyrophosphate</keyword>
<proteinExistence type="predicted"/>
<sequence length="894" mass="101819">MNNNSNSHQDVIERFIRYGENNFESSSYKSQPQGKSDKQLGVLRLIYAYRFSGHLGAKLDPLKRPRHHPIPEFKLSEFGLSDSDLDKSYDVGSYLGPNCNTLRELIESLDKTYCSSLGAEYMHIPDIKERKWIQRQIETKSNQLVSSSEEKKWLLQRLTAAEIFEKFLHNKYVAQKRFSLEGSDSLIPLLNVLIEHSGQHKMKRVCLGMAHRGRLNVLTNIMGKRAEFLFKEFAGDLGLTGNQTGDVKYHQGFSSDIKTSKNDIHLALMFNPSHLELVNPIIEGYARYHQEKAGDKHGEKILPVLVHGDAAFSGQGIVMETLNMSQSSGYTTKGTVHIIINNQIGFTTSKQFDARSTDYCTDVVKMVNAPVFHVNAEDIEMMAFITRLALDYRMRYKKDVVIDLMCYRRHGHNEADEPAVTQPMMYKAIRKQPTTRANYAATLIEQGIINQKEADSMIDKYRKKLKSGDGVAYNIIKAKKKRAWEVIWEDYFSTSWLAPYESAISHKKIKELNKKLQVVPSGFEVHPRVKKIMAERQEMATGDIDTDWGFAETLAYASLADEGNHIRLAGQDSGRGTFFHRHAVIHNQLRIEDYIPLQHISKKQGKVQIIDSILSEEAALGFEYGYATANPDSLVLWEAQFGDFVNGAQAIIDQFIASAEAKWGRLSNLVMLLPHGLEGQGPEHSSGRPERFLQLCASHNMQVCFPSTASQIFHLLRRQVLRKFRAPLIIMTPKSLLRNPLAASPLKSFTEGKFKDVYEEQYDNIKPSKVDRIVMCSGKVFYELLTRRQDDQINNVAILRLEQLYPFPIELLKAEIAKYKNAKEIIWCQEEPINQGAWYTSRHNFMNCTNKNQTLDVVARDLYSAPAEGSLGQHNLNQNYVIEQALGIQPIKAR</sequence>
<dbReference type="InterPro" id="IPR029061">
    <property type="entry name" value="THDP-binding"/>
</dbReference>
<dbReference type="Gene3D" id="3.40.50.970">
    <property type="match status" value="1"/>
</dbReference>
<dbReference type="Pfam" id="PF16870">
    <property type="entry name" value="OxoGdeHyase_C"/>
    <property type="match status" value="1"/>
</dbReference>
<dbReference type="Gene3D" id="3.40.50.12470">
    <property type="match status" value="1"/>
</dbReference>
<organism evidence="5">
    <name type="scientific">marine metagenome</name>
    <dbReference type="NCBI Taxonomy" id="408172"/>
    <lineage>
        <taxon>unclassified sequences</taxon>
        <taxon>metagenomes</taxon>
        <taxon>ecological metagenomes</taxon>
    </lineage>
</organism>
<reference evidence="5" key="1">
    <citation type="submission" date="2018-05" db="EMBL/GenBank/DDBJ databases">
        <authorList>
            <person name="Lanie J.A."/>
            <person name="Ng W.-L."/>
            <person name="Kazmierczak K.M."/>
            <person name="Andrzejewski T.M."/>
            <person name="Davidsen T.M."/>
            <person name="Wayne K.J."/>
            <person name="Tettelin H."/>
            <person name="Glass J.I."/>
            <person name="Rusch D."/>
            <person name="Podicherti R."/>
            <person name="Tsui H.-C.T."/>
            <person name="Winkler M.E."/>
        </authorList>
    </citation>
    <scope>NUCLEOTIDE SEQUENCE</scope>
</reference>
<comment type="cofactor">
    <cofactor evidence="1">
        <name>thiamine diphosphate</name>
        <dbReference type="ChEBI" id="CHEBI:58937"/>
    </cofactor>
</comment>
<name>A0A381UPV0_9ZZZZ</name>
<feature type="domain" description="Transketolase-like pyrimidine-binding" evidence="4">
    <location>
        <begin position="546"/>
        <end position="739"/>
    </location>
</feature>
<dbReference type="NCBIfam" id="TIGR00239">
    <property type="entry name" value="2oxo_dh_E1"/>
    <property type="match status" value="1"/>
</dbReference>
<dbReference type="InterPro" id="IPR005475">
    <property type="entry name" value="Transketolase-like_Pyr-bd"/>
</dbReference>
<dbReference type="SUPFAM" id="SSF52518">
    <property type="entry name" value="Thiamin diphosphate-binding fold (THDP-binding)"/>
    <property type="match status" value="2"/>
</dbReference>
<dbReference type="Gene3D" id="3.40.50.11610">
    <property type="entry name" value="Multifunctional 2-oxoglutarate metabolism enzyme, C-terminal domain"/>
    <property type="match status" value="1"/>
</dbReference>
<dbReference type="Pfam" id="PF02779">
    <property type="entry name" value="Transket_pyr"/>
    <property type="match status" value="1"/>
</dbReference>
<keyword evidence="2" id="KW-0560">Oxidoreductase</keyword>
<dbReference type="Pfam" id="PF00676">
    <property type="entry name" value="E1_dh"/>
    <property type="match status" value="1"/>
</dbReference>
<dbReference type="EMBL" id="UINC01006794">
    <property type="protein sequence ID" value="SVA29668.1"/>
    <property type="molecule type" value="Genomic_DNA"/>
</dbReference>
<dbReference type="GO" id="GO:0030976">
    <property type="term" value="F:thiamine pyrophosphate binding"/>
    <property type="evidence" value="ECO:0007669"/>
    <property type="project" value="InterPro"/>
</dbReference>
<dbReference type="GO" id="GO:0004591">
    <property type="term" value="F:oxoglutarate dehydrogenase (succinyl-transferring) activity"/>
    <property type="evidence" value="ECO:0007669"/>
    <property type="project" value="TreeGrafter"/>
</dbReference>
<dbReference type="InterPro" id="IPR031717">
    <property type="entry name" value="ODO-1/KGD_C"/>
</dbReference>
<dbReference type="SMART" id="SM00861">
    <property type="entry name" value="Transket_pyr"/>
    <property type="match status" value="1"/>
</dbReference>
<protein>
    <recommendedName>
        <fullName evidence="4">Transketolase-like pyrimidine-binding domain-containing protein</fullName>
    </recommendedName>
</protein>
<dbReference type="PANTHER" id="PTHR23152:SF4">
    <property type="entry name" value="2-OXOADIPATE DEHYDROGENASE COMPLEX COMPONENT E1"/>
    <property type="match status" value="1"/>
</dbReference>
<dbReference type="AlphaFoldDB" id="A0A381UPV0"/>
<evidence type="ECO:0000313" key="5">
    <source>
        <dbReference type="EMBL" id="SVA29668.1"/>
    </source>
</evidence>
<accession>A0A381UPV0</accession>
<dbReference type="CDD" id="cd02016">
    <property type="entry name" value="TPP_E1_OGDC_like"/>
    <property type="match status" value="1"/>
</dbReference>
<evidence type="ECO:0000256" key="2">
    <source>
        <dbReference type="ARBA" id="ARBA00023002"/>
    </source>
</evidence>
<evidence type="ECO:0000259" key="4">
    <source>
        <dbReference type="SMART" id="SM00861"/>
    </source>
</evidence>
<dbReference type="NCBIfam" id="NF008907">
    <property type="entry name" value="PRK12270.1"/>
    <property type="match status" value="1"/>
</dbReference>